<dbReference type="AlphaFoldDB" id="A0A1G7N4L3"/>
<evidence type="ECO:0000313" key="3">
    <source>
        <dbReference type="Proteomes" id="UP000183812"/>
    </source>
</evidence>
<accession>A0A1G7N4L3</accession>
<organism evidence="2 3">
    <name type="scientific">Rhodobacter capsulatus</name>
    <name type="common">Rhodopseudomonas capsulata</name>
    <dbReference type="NCBI Taxonomy" id="1061"/>
    <lineage>
        <taxon>Bacteria</taxon>
        <taxon>Pseudomonadati</taxon>
        <taxon>Pseudomonadota</taxon>
        <taxon>Alphaproteobacteria</taxon>
        <taxon>Rhodobacterales</taxon>
        <taxon>Rhodobacter group</taxon>
        <taxon>Rhodobacter</taxon>
    </lineage>
</organism>
<dbReference type="Pfam" id="PF07486">
    <property type="entry name" value="Hydrolase_2"/>
    <property type="match status" value="1"/>
</dbReference>
<dbReference type="InterPro" id="IPR011105">
    <property type="entry name" value="Cell_wall_hydrolase_SleB"/>
</dbReference>
<gene>
    <name evidence="2" type="ORF">SAMN04244550_02656</name>
</gene>
<evidence type="ECO:0000259" key="1">
    <source>
        <dbReference type="Pfam" id="PF07486"/>
    </source>
</evidence>
<keyword evidence="2" id="KW-0378">Hydrolase</keyword>
<protein>
    <submittedName>
        <fullName evidence="2">Cell Wall Hydrolase</fullName>
    </submittedName>
</protein>
<reference evidence="2 3" key="1">
    <citation type="submission" date="2016-10" db="EMBL/GenBank/DDBJ databases">
        <authorList>
            <person name="de Groot N.N."/>
        </authorList>
    </citation>
    <scope>NUCLEOTIDE SEQUENCE [LARGE SCALE GENOMIC DNA]</scope>
    <source>
        <strain evidence="3">DSM 938 / 37b4</strain>
    </source>
</reference>
<sequence>MPLSCADFRRFRGGNGPRSFVWWTNPARLGYARAVAAPGRGDCPYRKKIMSVLKSWTGGMLILLALAGGSRAETTVSQSNDPTAVAEQGLMQLLFQERVGLQSVPADRVAAITAAPVPRSWPWQRETTVEAPTVINASWLALQPRAHGDAQFECLAQTIYHEARGETLQGQVAVAEVVLNRLDDPRFPKTICGVVGQGGRGGCAFSWTCDGRPDQAADRAAWDQAAKIARAMIDGAPRRLTDGATFFHTIGVRPTWTRSYQRTAQIGAHTFYRRPLQTASIR</sequence>
<dbReference type="Proteomes" id="UP000183812">
    <property type="component" value="Unassembled WGS sequence"/>
</dbReference>
<proteinExistence type="predicted"/>
<evidence type="ECO:0000313" key="2">
    <source>
        <dbReference type="EMBL" id="SDF68892.1"/>
    </source>
</evidence>
<dbReference type="InterPro" id="IPR042047">
    <property type="entry name" value="SleB_dom1"/>
</dbReference>
<dbReference type="Gene3D" id="1.10.10.2520">
    <property type="entry name" value="Cell wall hydrolase SleB, domain 1"/>
    <property type="match status" value="1"/>
</dbReference>
<dbReference type="GO" id="GO:0016787">
    <property type="term" value="F:hydrolase activity"/>
    <property type="evidence" value="ECO:0007669"/>
    <property type="project" value="UniProtKB-KW"/>
</dbReference>
<feature type="domain" description="Cell wall hydrolase SleB" evidence="1">
    <location>
        <begin position="165"/>
        <end position="272"/>
    </location>
</feature>
<name>A0A1G7N4L3_RHOCA</name>
<dbReference type="EMBL" id="FNAY01000015">
    <property type="protein sequence ID" value="SDF68892.1"/>
    <property type="molecule type" value="Genomic_DNA"/>
</dbReference>